<evidence type="ECO:0000313" key="2">
    <source>
        <dbReference type="Proteomes" id="UP001060215"/>
    </source>
</evidence>
<proteinExistence type="predicted"/>
<comment type="caution">
    <text evidence="1">The sequence shown here is derived from an EMBL/GenBank/DDBJ whole genome shotgun (WGS) entry which is preliminary data.</text>
</comment>
<protein>
    <submittedName>
        <fullName evidence="1">MDIS1-interacting receptor like kinase 2</fullName>
    </submittedName>
</protein>
<gene>
    <name evidence="1" type="ORF">LOK49_LG05G02764</name>
</gene>
<dbReference type="EMBL" id="CM045761">
    <property type="protein sequence ID" value="KAI8016074.1"/>
    <property type="molecule type" value="Genomic_DNA"/>
</dbReference>
<keyword evidence="1" id="KW-0418">Kinase</keyword>
<keyword evidence="1" id="KW-0808">Transferase</keyword>
<organism evidence="1 2">
    <name type="scientific">Camellia lanceoleosa</name>
    <dbReference type="NCBI Taxonomy" id="1840588"/>
    <lineage>
        <taxon>Eukaryota</taxon>
        <taxon>Viridiplantae</taxon>
        <taxon>Streptophyta</taxon>
        <taxon>Embryophyta</taxon>
        <taxon>Tracheophyta</taxon>
        <taxon>Spermatophyta</taxon>
        <taxon>Magnoliopsida</taxon>
        <taxon>eudicotyledons</taxon>
        <taxon>Gunneridae</taxon>
        <taxon>Pentapetalae</taxon>
        <taxon>asterids</taxon>
        <taxon>Ericales</taxon>
        <taxon>Theaceae</taxon>
        <taxon>Camellia</taxon>
    </lineage>
</organism>
<feature type="non-terminal residue" evidence="1">
    <location>
        <position position="1"/>
    </location>
</feature>
<keyword evidence="2" id="KW-1185">Reference proteome</keyword>
<reference evidence="1 2" key="1">
    <citation type="journal article" date="2022" name="Plant J.">
        <title>Chromosome-level genome of Camellia lanceoleosa provides a valuable resource for understanding genome evolution and self-incompatibility.</title>
        <authorList>
            <person name="Gong W."/>
            <person name="Xiao S."/>
            <person name="Wang L."/>
            <person name="Liao Z."/>
            <person name="Chang Y."/>
            <person name="Mo W."/>
            <person name="Hu G."/>
            <person name="Li W."/>
            <person name="Zhao G."/>
            <person name="Zhu H."/>
            <person name="Hu X."/>
            <person name="Ji K."/>
            <person name="Xiang X."/>
            <person name="Song Q."/>
            <person name="Yuan D."/>
            <person name="Jin S."/>
            <person name="Zhang L."/>
        </authorList>
    </citation>
    <scope>NUCLEOTIDE SEQUENCE [LARGE SCALE GENOMIC DNA]</scope>
    <source>
        <strain evidence="1">SQ_2022a</strain>
    </source>
</reference>
<accession>A0ACC0HTL5</accession>
<dbReference type="Proteomes" id="UP001060215">
    <property type="component" value="Chromosome 4"/>
</dbReference>
<name>A0ACC0HTL5_9ERIC</name>
<keyword evidence="1" id="KW-0675">Receptor</keyword>
<evidence type="ECO:0000313" key="1">
    <source>
        <dbReference type="EMBL" id="KAI8016074.1"/>
    </source>
</evidence>
<sequence length="490" mass="53816">NQLSGSIPSELGKLISLVDLRFFENKFTSSISPKLDNLTHLQIFDIAINNLTGHLPQSICLSGSLVRLIAPNNNLTGDITKSLRNCSYLHRVRLEQNQFTGDISEVFGVLPNLLYIDLSFNNFYGELSQKWGQCLNLTSLKFSNNKISGNIPPELGGATQLRVLDLYSNHLVGEIPKNLGNLGFLFALSLSDNKLSGNIPTEIEILNLSNNRLSGSIPSSFNGASSLTYVDISHNHLEGPLPNCKGFQDAPFDAYRNNDVPILGIILLVAVGAFLFLRKRVGIIENEPIRENNEDLIAIWSYDGKMVYENIIEATEDFSATHCIGVGGYGTGGNLEKIGNEKEALNFEWTKRVNVIKELAYTMEVNEKLDVYSFGIFTLEVLIGKHRGDLISSLSSSSRLSSSSSSSLPTAYSILLTKFLDTCLPSLGTHVEKEVVLAAKIALACLHTDPQCRPTMQQVSVALSKQRPPLQKSFHSISLGQLYDVNCSTS</sequence>